<dbReference type="InterPro" id="IPR035892">
    <property type="entry name" value="C2_domain_sf"/>
</dbReference>
<protein>
    <submittedName>
        <fullName evidence="14">Uncharacterized protein</fullName>
    </submittedName>
</protein>
<evidence type="ECO:0000256" key="1">
    <source>
        <dbReference type="ARBA" id="ARBA00001913"/>
    </source>
</evidence>
<evidence type="ECO:0000256" key="7">
    <source>
        <dbReference type="ARBA" id="ARBA00022837"/>
    </source>
</evidence>
<dbReference type="PRINTS" id="PR00399">
    <property type="entry name" value="SYNAPTOTAGMN"/>
</dbReference>
<dbReference type="GO" id="GO:0005544">
    <property type="term" value="F:calcium-dependent phospholipid binding"/>
    <property type="evidence" value="ECO:0007669"/>
    <property type="project" value="TreeGrafter"/>
</dbReference>
<feature type="transmembrane region" description="Helical" evidence="13">
    <location>
        <begin position="52"/>
        <end position="72"/>
    </location>
</feature>
<dbReference type="FunFam" id="2.60.40.150:FF:000016">
    <property type="entry name" value="Synaptotagmin 1"/>
    <property type="match status" value="1"/>
</dbReference>
<dbReference type="GO" id="GO:0005509">
    <property type="term" value="F:calcium ion binding"/>
    <property type="evidence" value="ECO:0007669"/>
    <property type="project" value="TreeGrafter"/>
</dbReference>
<feature type="compositionally biased region" description="Basic and acidic residues" evidence="12">
    <location>
        <begin position="7"/>
        <end position="20"/>
    </location>
</feature>
<dbReference type="GO" id="GO:0048488">
    <property type="term" value="P:synaptic vesicle endocytosis"/>
    <property type="evidence" value="ECO:0007669"/>
    <property type="project" value="TreeGrafter"/>
</dbReference>
<keyword evidence="7" id="KW-0106">Calcium</keyword>
<evidence type="ECO:0000256" key="11">
    <source>
        <dbReference type="ARBA" id="ARBA00023329"/>
    </source>
</evidence>
<dbReference type="CDD" id="cd08385">
    <property type="entry name" value="C2A_Synaptotagmin-1-5-6-9-10"/>
    <property type="match status" value="1"/>
</dbReference>
<evidence type="ECO:0000256" key="13">
    <source>
        <dbReference type="SAM" id="Phobius"/>
    </source>
</evidence>
<evidence type="ECO:0000256" key="10">
    <source>
        <dbReference type="ARBA" id="ARBA00023136"/>
    </source>
</evidence>
<keyword evidence="9" id="KW-0770">Synapse</keyword>
<reference evidence="14 15" key="1">
    <citation type="submission" date="2018-11" db="EMBL/GenBank/DDBJ databases">
        <authorList>
            <consortium name="Pathogen Informatics"/>
        </authorList>
    </citation>
    <scope>NUCLEOTIDE SEQUENCE [LARGE SCALE GENOMIC DNA]</scope>
    <source>
        <strain>Denwood</strain>
        <strain evidence="15">Zambia</strain>
    </source>
</reference>
<dbReference type="PANTHER" id="PTHR10024:SF227">
    <property type="entry name" value="SYNAPTOTAGMIN 1"/>
    <property type="match status" value="1"/>
</dbReference>
<evidence type="ECO:0000256" key="8">
    <source>
        <dbReference type="ARBA" id="ARBA00022989"/>
    </source>
</evidence>
<dbReference type="PANTHER" id="PTHR10024">
    <property type="entry name" value="SYNAPTOTAGMIN"/>
    <property type="match status" value="1"/>
</dbReference>
<accession>A0A183NUD7</accession>
<dbReference type="SUPFAM" id="SSF49562">
    <property type="entry name" value="C2 domain (Calcium/lipid-binding domain, CaLB)"/>
    <property type="match status" value="2"/>
</dbReference>
<keyword evidence="8 13" id="KW-1133">Transmembrane helix</keyword>
<dbReference type="CDD" id="cd08402">
    <property type="entry name" value="C2B_Synaptotagmin-1"/>
    <property type="match status" value="1"/>
</dbReference>
<dbReference type="InterPro" id="IPR000008">
    <property type="entry name" value="C2_dom"/>
</dbReference>
<gene>
    <name evidence="14" type="ORF">SMTD_LOCUS5723</name>
</gene>
<dbReference type="PRINTS" id="PR00360">
    <property type="entry name" value="C2DOMAIN"/>
</dbReference>
<dbReference type="EMBL" id="UZAL01027179">
    <property type="protein sequence ID" value="VDP30069.1"/>
    <property type="molecule type" value="Genomic_DNA"/>
</dbReference>
<dbReference type="SMART" id="SM00239">
    <property type="entry name" value="C2"/>
    <property type="match status" value="2"/>
</dbReference>
<evidence type="ECO:0000256" key="6">
    <source>
        <dbReference type="ARBA" id="ARBA00022737"/>
    </source>
</evidence>
<sequence>MESEPPTIHEKAHHGVDPDDHVAVEGSGEEFKQKMDDFIKELAVKMHVPTGAVIAMVIGVILFVLLILFCICKRCVFKRRKKDRGAKKSKADIKSVQLLGKGLTKDKGDLDELEANMEDNEGVQEKEEVNLGKLQYSIDYDFTQGELTVGVIQATDLPGMDLSGTSDPYVKVFLLPEKKKKYETKVHRKTLNPVFNETFVFKVPYAEVGGKTLVFNVYDFDRFSKHDQIGQIQVPLGSVDLARVIEEWRDLSPPDDDEKENRLGDICFSLRYVPTAGKLTINILEAKNLKKMDVGGLSDPYVKLSLMLGGKRIKKKKTTIKKCTLNPYYNESFAFEVPFEQIQKVTLIVIVVDYDRIGTSEAIGRVVLGCNETGAGLRHWSDMLANPRRPIAQWHTLQPMPEKG</sequence>
<evidence type="ECO:0000256" key="9">
    <source>
        <dbReference type="ARBA" id="ARBA00023018"/>
    </source>
</evidence>
<keyword evidence="15" id="KW-1185">Reference proteome</keyword>
<dbReference type="GO" id="GO:0030672">
    <property type="term" value="C:synaptic vesicle membrane"/>
    <property type="evidence" value="ECO:0007669"/>
    <property type="project" value="UniProtKB-SubCell"/>
</dbReference>
<keyword evidence="5" id="KW-0479">Metal-binding</keyword>
<dbReference type="PROSITE" id="PS50004">
    <property type="entry name" value="C2"/>
    <property type="match status" value="2"/>
</dbReference>
<evidence type="ECO:0000313" key="15">
    <source>
        <dbReference type="Proteomes" id="UP000269396"/>
    </source>
</evidence>
<dbReference type="GO" id="GO:0030424">
    <property type="term" value="C:axon"/>
    <property type="evidence" value="ECO:0007669"/>
    <property type="project" value="TreeGrafter"/>
</dbReference>
<dbReference type="InterPro" id="IPR001565">
    <property type="entry name" value="Synaptotagmin"/>
</dbReference>
<dbReference type="Pfam" id="PF00168">
    <property type="entry name" value="C2"/>
    <property type="match status" value="2"/>
</dbReference>
<evidence type="ECO:0000256" key="4">
    <source>
        <dbReference type="ARBA" id="ARBA00022692"/>
    </source>
</evidence>
<dbReference type="FunFam" id="2.60.40.150:FF:000007">
    <property type="entry name" value="Synaptotagmin 1"/>
    <property type="match status" value="1"/>
</dbReference>
<keyword evidence="4 13" id="KW-0812">Transmembrane</keyword>
<dbReference type="CDD" id="cd21342">
    <property type="entry name" value="Syt1_2_N"/>
    <property type="match status" value="1"/>
</dbReference>
<evidence type="ECO:0000256" key="12">
    <source>
        <dbReference type="SAM" id="MobiDB-lite"/>
    </source>
</evidence>
<dbReference type="GO" id="GO:0005886">
    <property type="term" value="C:plasma membrane"/>
    <property type="evidence" value="ECO:0007669"/>
    <property type="project" value="TreeGrafter"/>
</dbReference>
<feature type="region of interest" description="Disordered" evidence="12">
    <location>
        <begin position="1"/>
        <end position="20"/>
    </location>
</feature>
<proteinExistence type="inferred from homology"/>
<evidence type="ECO:0000313" key="14">
    <source>
        <dbReference type="EMBL" id="VDP30069.1"/>
    </source>
</evidence>
<keyword evidence="10 13" id="KW-0472">Membrane</keyword>
<dbReference type="GO" id="GO:0048791">
    <property type="term" value="P:calcium ion-regulated exocytosis of neurotransmitter"/>
    <property type="evidence" value="ECO:0007669"/>
    <property type="project" value="TreeGrafter"/>
</dbReference>
<comment type="cofactor">
    <cofactor evidence="1">
        <name>Ca(2+)</name>
        <dbReference type="ChEBI" id="CHEBI:29108"/>
    </cofactor>
</comment>
<dbReference type="GO" id="GO:0001786">
    <property type="term" value="F:phosphatidylserine binding"/>
    <property type="evidence" value="ECO:0007669"/>
    <property type="project" value="TreeGrafter"/>
</dbReference>
<keyword evidence="11" id="KW-0968">Cytoplasmic vesicle</keyword>
<keyword evidence="6" id="KW-0677">Repeat</keyword>
<dbReference type="GO" id="GO:0000149">
    <property type="term" value="F:SNARE binding"/>
    <property type="evidence" value="ECO:0007669"/>
    <property type="project" value="TreeGrafter"/>
</dbReference>
<dbReference type="Proteomes" id="UP000269396">
    <property type="component" value="Unassembled WGS sequence"/>
</dbReference>
<dbReference type="GO" id="GO:0031045">
    <property type="term" value="C:dense core granule"/>
    <property type="evidence" value="ECO:0007669"/>
    <property type="project" value="TreeGrafter"/>
</dbReference>
<organism evidence="14 15">
    <name type="scientific">Schistosoma mattheei</name>
    <dbReference type="NCBI Taxonomy" id="31246"/>
    <lineage>
        <taxon>Eukaryota</taxon>
        <taxon>Metazoa</taxon>
        <taxon>Spiralia</taxon>
        <taxon>Lophotrochozoa</taxon>
        <taxon>Platyhelminthes</taxon>
        <taxon>Trematoda</taxon>
        <taxon>Digenea</taxon>
        <taxon>Strigeidida</taxon>
        <taxon>Schistosomatoidea</taxon>
        <taxon>Schistosomatidae</taxon>
        <taxon>Schistosoma</taxon>
    </lineage>
</organism>
<comment type="similarity">
    <text evidence="3">Belongs to the synaptotagmin family.</text>
</comment>
<dbReference type="STRING" id="31246.A0A183NUD7"/>
<dbReference type="Gene3D" id="2.60.40.150">
    <property type="entry name" value="C2 domain"/>
    <property type="match status" value="2"/>
</dbReference>
<comment type="subcellular location">
    <subcellularLocation>
        <location evidence="2">Cytoplasmic vesicle</location>
        <location evidence="2">Secretory vesicle</location>
        <location evidence="2">Synaptic vesicle membrane</location>
        <topology evidence="2">Single-pass membrane protein</topology>
    </subcellularLocation>
</comment>
<dbReference type="GO" id="GO:0030276">
    <property type="term" value="F:clathrin binding"/>
    <property type="evidence" value="ECO:0007669"/>
    <property type="project" value="TreeGrafter"/>
</dbReference>
<name>A0A183NUD7_9TREM</name>
<evidence type="ECO:0000256" key="5">
    <source>
        <dbReference type="ARBA" id="ARBA00022723"/>
    </source>
</evidence>
<evidence type="ECO:0000256" key="3">
    <source>
        <dbReference type="ARBA" id="ARBA00006996"/>
    </source>
</evidence>
<dbReference type="AlphaFoldDB" id="A0A183NUD7"/>
<evidence type="ECO:0000256" key="2">
    <source>
        <dbReference type="ARBA" id="ARBA00004254"/>
    </source>
</evidence>